<accession>A0A5Q2VEK7</accession>
<organism evidence="1 2">
    <name type="scientific">Serratia proteamaculans</name>
    <dbReference type="NCBI Taxonomy" id="28151"/>
    <lineage>
        <taxon>Bacteria</taxon>
        <taxon>Pseudomonadati</taxon>
        <taxon>Pseudomonadota</taxon>
        <taxon>Gammaproteobacteria</taxon>
        <taxon>Enterobacterales</taxon>
        <taxon>Yersiniaceae</taxon>
        <taxon>Serratia</taxon>
    </lineage>
</organism>
<dbReference type="EMBL" id="CP045913">
    <property type="protein sequence ID" value="QGH62001.1"/>
    <property type="molecule type" value="Genomic_DNA"/>
</dbReference>
<protein>
    <submittedName>
        <fullName evidence="1">Uncharacterized protein</fullName>
    </submittedName>
</protein>
<gene>
    <name evidence="1" type="ORF">GHV41_14720</name>
</gene>
<dbReference type="RefSeq" id="WP_153859033.1">
    <property type="nucleotide sequence ID" value="NZ_CP045913.1"/>
</dbReference>
<reference evidence="1 2" key="1">
    <citation type="submission" date="2019-11" db="EMBL/GenBank/DDBJ databases">
        <title>The Phosphoenolpyruvate Phosphotransferase System Regulates Serratia proteamaculans 336X Biofilm Formation and Wheat Roots colonization.</title>
        <authorList>
            <person name="Liu F."/>
        </authorList>
    </citation>
    <scope>NUCLEOTIDE SEQUENCE [LARGE SCALE GENOMIC DNA]</scope>
    <source>
        <strain evidence="1 2">336X</strain>
    </source>
</reference>
<dbReference type="AlphaFoldDB" id="A0A5Q2VEK7"/>
<dbReference type="Proteomes" id="UP000381260">
    <property type="component" value="Chromosome"/>
</dbReference>
<name>A0A5Q2VEK7_SERPR</name>
<proteinExistence type="predicted"/>
<evidence type="ECO:0000313" key="2">
    <source>
        <dbReference type="Proteomes" id="UP000381260"/>
    </source>
</evidence>
<sequence>MTENAVNLFPFQGQKPAPSTTEVLAAPPEAVEPGAPPLPFKVNGAWWYQHQRALILTDGKQQWIICRQCRARDKIWTGATLNHDWQLVKIGPDSLTFRWLPQRLDQRLALGDMTSKPTL</sequence>
<evidence type="ECO:0000313" key="1">
    <source>
        <dbReference type="EMBL" id="QGH62001.1"/>
    </source>
</evidence>